<dbReference type="EMBL" id="RFFG01000042">
    <property type="protein sequence ID" value="RMI41511.1"/>
    <property type="molecule type" value="Genomic_DNA"/>
</dbReference>
<comment type="caution">
    <text evidence="2">The sequence shown here is derived from an EMBL/GenBank/DDBJ whole genome shotgun (WGS) entry which is preliminary data.</text>
</comment>
<keyword evidence="3" id="KW-1185">Reference proteome</keyword>
<dbReference type="InterPro" id="IPR023809">
    <property type="entry name" value="Thiopep_bacteriocin_synth_dom"/>
</dbReference>
<dbReference type="RefSeq" id="WP_122196510.1">
    <property type="nucleotide sequence ID" value="NZ_JBHSKC010000045.1"/>
</dbReference>
<evidence type="ECO:0000313" key="3">
    <source>
        <dbReference type="Proteomes" id="UP000282674"/>
    </source>
</evidence>
<dbReference type="NCBIfam" id="TIGR03891">
    <property type="entry name" value="thiopep_ocin"/>
    <property type="match status" value="1"/>
</dbReference>
<feature type="domain" description="Thiopeptide-type bacteriocin biosynthesis" evidence="1">
    <location>
        <begin position="17"/>
        <end position="248"/>
    </location>
</feature>
<evidence type="ECO:0000313" key="2">
    <source>
        <dbReference type="EMBL" id="RMI41511.1"/>
    </source>
</evidence>
<dbReference type="AlphaFoldDB" id="A0A3M2LVK9"/>
<name>A0A3M2LVK9_9ACTN</name>
<dbReference type="Pfam" id="PF14028">
    <property type="entry name" value="Lant_dehydr_C"/>
    <property type="match status" value="1"/>
</dbReference>
<protein>
    <submittedName>
        <fullName evidence="2">Bacteriocin biosynthesis protein</fullName>
    </submittedName>
</protein>
<evidence type="ECO:0000259" key="1">
    <source>
        <dbReference type="Pfam" id="PF14028"/>
    </source>
</evidence>
<gene>
    <name evidence="2" type="ORF">EBO15_23100</name>
</gene>
<reference evidence="2 3" key="1">
    <citation type="submission" date="2018-10" db="EMBL/GenBank/DDBJ databases">
        <title>Isolation from soil.</title>
        <authorList>
            <person name="Hu J."/>
        </authorList>
    </citation>
    <scope>NUCLEOTIDE SEQUENCE [LARGE SCALE GENOMIC DNA]</scope>
    <source>
        <strain evidence="2 3">NEAU-Ht49</strain>
    </source>
</reference>
<sequence length="258" mass="28884">MTETKWRQVNLTFPSSHPRERERQAVAHLSQVLPRAEASCLITAWFFVRKGHWRVRYLPAGPDSTGQSVHHLLTQGVQATSDIYEPEIHAFGGPASMATAHRLFHTDSRHLLVHLSGHAGHRRELSLILCTALMRDAGLEFGEQGDVWAQVADQRAPLWTDHPSTSTWTTFTGDVRELLLGDLRTDDITTTWIQAFRHAGAHLRSLREQGRLTRGIRAIAAQHVIFHWNRIGIPGPTQAILARAAADAVFGERTGTLR</sequence>
<proteinExistence type="predicted"/>
<dbReference type="OrthoDB" id="4678170at2"/>
<organism evidence="2 3">
    <name type="scientific">Actinomadura harenae</name>
    <dbReference type="NCBI Taxonomy" id="2483351"/>
    <lineage>
        <taxon>Bacteria</taxon>
        <taxon>Bacillati</taxon>
        <taxon>Actinomycetota</taxon>
        <taxon>Actinomycetes</taxon>
        <taxon>Streptosporangiales</taxon>
        <taxon>Thermomonosporaceae</taxon>
        <taxon>Actinomadura</taxon>
    </lineage>
</organism>
<accession>A0A3M2LVK9</accession>
<dbReference type="Proteomes" id="UP000282674">
    <property type="component" value="Unassembled WGS sequence"/>
</dbReference>